<proteinExistence type="predicted"/>
<dbReference type="EMBL" id="JAVDTF010000004">
    <property type="protein sequence ID" value="MDR6785355.1"/>
    <property type="molecule type" value="Genomic_DNA"/>
</dbReference>
<organism evidence="1 2">
    <name type="scientific">Pedobacter africanus</name>
    <dbReference type="NCBI Taxonomy" id="151894"/>
    <lineage>
        <taxon>Bacteria</taxon>
        <taxon>Pseudomonadati</taxon>
        <taxon>Bacteroidota</taxon>
        <taxon>Sphingobacteriia</taxon>
        <taxon>Sphingobacteriales</taxon>
        <taxon>Sphingobacteriaceae</taxon>
        <taxon>Pedobacter</taxon>
    </lineage>
</organism>
<protein>
    <submittedName>
        <fullName evidence="1">Glucokinase</fullName>
        <ecNumber evidence="1">2.7.1.2</ecNumber>
    </submittedName>
</protein>
<dbReference type="EC" id="2.7.1.2" evidence="1"/>
<name>A0ACC6L1R6_9SPHI</name>
<gene>
    <name evidence="1" type="ORF">J2X78_003940</name>
</gene>
<keyword evidence="2" id="KW-1185">Reference proteome</keyword>
<dbReference type="Proteomes" id="UP001246858">
    <property type="component" value="Unassembled WGS sequence"/>
</dbReference>
<comment type="caution">
    <text evidence="1">The sequence shown here is derived from an EMBL/GenBank/DDBJ whole genome shotgun (WGS) entry which is preliminary data.</text>
</comment>
<accession>A0ACC6L1R6</accession>
<sequence length="289" mass="31509">MALNKQVPFIGVDIGGSHITAALVDCTAYSVIEDSLKRERVASKDSAPVIFDAWAAALQPLITGFSAGEVKIGIAMPGPFNYQEGIALFKNVKKYDSLYGMDVGKVLSERLGISRDHIIFINDAEAFLRGELAAGAAAGKHKAIGITLGTGLGSASNCKGDVVDVNRAALPFLDQHAEEYLSTRWFLGRYQELTGHELKNVEELLNTAEPDLKNQIFDEFATNLAAFINDFIADEDPEVLVIGGNIARTWDHFMPRLEQLIVNKNVVITQTRMWESAALVGAACIWLNQ</sequence>
<reference evidence="1" key="1">
    <citation type="submission" date="2023-07" db="EMBL/GenBank/DDBJ databases">
        <title>Sorghum-associated microbial communities from plants grown in Nebraska, USA.</title>
        <authorList>
            <person name="Schachtman D."/>
        </authorList>
    </citation>
    <scope>NUCLEOTIDE SEQUENCE</scope>
    <source>
        <strain evidence="1">2697</strain>
    </source>
</reference>
<evidence type="ECO:0000313" key="2">
    <source>
        <dbReference type="Proteomes" id="UP001246858"/>
    </source>
</evidence>
<keyword evidence="1" id="KW-0808">Transferase</keyword>
<evidence type="ECO:0000313" key="1">
    <source>
        <dbReference type="EMBL" id="MDR6785355.1"/>
    </source>
</evidence>